<organism evidence="5 6">
    <name type="scientific">Xylocopilactobacillus apicola</name>
    <dbReference type="NCBI Taxonomy" id="2932184"/>
    <lineage>
        <taxon>Bacteria</taxon>
        <taxon>Bacillati</taxon>
        <taxon>Bacillota</taxon>
        <taxon>Bacilli</taxon>
        <taxon>Lactobacillales</taxon>
        <taxon>Lactobacillaceae</taxon>
        <taxon>Xylocopilactobacillus</taxon>
    </lineage>
</organism>
<dbReference type="GO" id="GO:0006355">
    <property type="term" value="P:regulation of DNA-templated transcription"/>
    <property type="evidence" value="ECO:0007669"/>
    <property type="project" value="InterPro"/>
</dbReference>
<keyword evidence="2" id="KW-0805">Transcription regulation</keyword>
<dbReference type="SUPFAM" id="SSF50151">
    <property type="entry name" value="SacY-like RNA-binding domain"/>
    <property type="match status" value="1"/>
</dbReference>
<dbReference type="InterPro" id="IPR050661">
    <property type="entry name" value="BglG_antiterminators"/>
</dbReference>
<dbReference type="InterPro" id="IPR036634">
    <property type="entry name" value="PRD_sf"/>
</dbReference>
<dbReference type="RefSeq" id="WP_317634888.1">
    <property type="nucleotide sequence ID" value="NZ_AP026802.1"/>
</dbReference>
<dbReference type="InterPro" id="IPR036650">
    <property type="entry name" value="CAT_RNA-bd_dom_sf"/>
</dbReference>
<dbReference type="GO" id="GO:0003723">
    <property type="term" value="F:RNA binding"/>
    <property type="evidence" value="ECO:0007669"/>
    <property type="project" value="InterPro"/>
</dbReference>
<proteinExistence type="predicted"/>
<dbReference type="Gene3D" id="1.10.1790.10">
    <property type="entry name" value="PRD domain"/>
    <property type="match status" value="2"/>
</dbReference>
<dbReference type="SMART" id="SM01061">
    <property type="entry name" value="CAT_RBD"/>
    <property type="match status" value="1"/>
</dbReference>
<dbReference type="Pfam" id="PF03123">
    <property type="entry name" value="CAT_RBD"/>
    <property type="match status" value="1"/>
</dbReference>
<dbReference type="InterPro" id="IPR011608">
    <property type="entry name" value="PRD"/>
</dbReference>
<name>A0AAU9CYJ5_9LACO</name>
<dbReference type="PANTHER" id="PTHR30185:SF18">
    <property type="entry name" value="TRANSCRIPTIONAL REGULATOR MTLR"/>
    <property type="match status" value="1"/>
</dbReference>
<dbReference type="AlphaFoldDB" id="A0AAU9CYJ5"/>
<feature type="domain" description="PRD" evidence="4">
    <location>
        <begin position="66"/>
        <end position="171"/>
    </location>
</feature>
<feature type="domain" description="PRD" evidence="4">
    <location>
        <begin position="172"/>
        <end position="280"/>
    </location>
</feature>
<gene>
    <name evidence="5" type="primary">bglG</name>
    <name evidence="5" type="ORF">XA3_15180</name>
</gene>
<dbReference type="PROSITE" id="PS51372">
    <property type="entry name" value="PRD_2"/>
    <property type="match status" value="2"/>
</dbReference>
<dbReference type="Gene3D" id="2.30.24.10">
    <property type="entry name" value="CAT RNA-binding domain"/>
    <property type="match status" value="1"/>
</dbReference>
<evidence type="ECO:0000256" key="3">
    <source>
        <dbReference type="ARBA" id="ARBA00023163"/>
    </source>
</evidence>
<protein>
    <submittedName>
        <fullName evidence="5">Transcriptional antiterminator</fullName>
    </submittedName>
</protein>
<dbReference type="SUPFAM" id="SSF63520">
    <property type="entry name" value="PTS-regulatory domain, PRD"/>
    <property type="match status" value="2"/>
</dbReference>
<reference evidence="5 6" key="1">
    <citation type="journal article" date="2023" name="Microbiol. Spectr.">
        <title>Symbiosis of Carpenter Bees with Uncharacterized Lactic Acid Bacteria Showing NAD Auxotrophy.</title>
        <authorList>
            <person name="Kawasaki S."/>
            <person name="Ozawa K."/>
            <person name="Mori T."/>
            <person name="Yamamoto A."/>
            <person name="Ito M."/>
            <person name="Ohkuma M."/>
            <person name="Sakamoto M."/>
            <person name="Matsutani M."/>
        </authorList>
    </citation>
    <scope>NUCLEOTIDE SEQUENCE [LARGE SCALE GENOMIC DNA]</scope>
    <source>
        <strain evidence="5 6">XA3</strain>
    </source>
</reference>
<keyword evidence="1" id="KW-0677">Repeat</keyword>
<dbReference type="EMBL" id="AP026802">
    <property type="protein sequence ID" value="BDR59077.1"/>
    <property type="molecule type" value="Genomic_DNA"/>
</dbReference>
<keyword evidence="3" id="KW-0804">Transcription</keyword>
<dbReference type="KEGG" id="xap:XA3_15180"/>
<evidence type="ECO:0000256" key="1">
    <source>
        <dbReference type="ARBA" id="ARBA00022737"/>
    </source>
</evidence>
<keyword evidence="6" id="KW-1185">Reference proteome</keyword>
<evidence type="ECO:0000313" key="5">
    <source>
        <dbReference type="EMBL" id="BDR59077.1"/>
    </source>
</evidence>
<accession>A0AAU9CYJ5</accession>
<dbReference type="PANTHER" id="PTHR30185">
    <property type="entry name" value="CRYPTIC BETA-GLUCOSIDE BGL OPERON ANTITERMINATOR"/>
    <property type="match status" value="1"/>
</dbReference>
<dbReference type="Pfam" id="PF00874">
    <property type="entry name" value="PRD"/>
    <property type="match status" value="2"/>
</dbReference>
<evidence type="ECO:0000259" key="4">
    <source>
        <dbReference type="PROSITE" id="PS51372"/>
    </source>
</evidence>
<evidence type="ECO:0000256" key="2">
    <source>
        <dbReference type="ARBA" id="ARBA00023015"/>
    </source>
</evidence>
<dbReference type="InterPro" id="IPR004341">
    <property type="entry name" value="CAT_RNA-bd_dom"/>
</dbReference>
<dbReference type="Proteomes" id="UP001321861">
    <property type="component" value="Chromosome"/>
</dbReference>
<evidence type="ECO:0000313" key="6">
    <source>
        <dbReference type="Proteomes" id="UP001321861"/>
    </source>
</evidence>
<sequence>MKVKRRINNNVVLASEISGNLEGVLIGKGIGFGVHPDDPIDKQNVQTMYLPSGHRNLKQMASELGEANEDDVNLTYEVTKFIEQQVGEKSGEGLFFGLLDHLVFTLQRYEKKLEIKSPLDWEIRNFYPDIYRVGLAVVDLINSKRKIKLPKSEAAFISLHIINNIENISSIDTTVDLLKVSKDVNSLIRISSDKEIDLQSISYQRFIDHLRYFVLRLVSDEVAPAVTTNESLMKMIIDQYPDEYQISKKIGDYLAKRFHSKVSEDEYLYLTLHLARLLNV</sequence>